<dbReference type="Proteomes" id="UP000189735">
    <property type="component" value="Unassembled WGS sequence"/>
</dbReference>
<gene>
    <name evidence="1" type="ORF">SAMN06295879_1205</name>
</gene>
<dbReference type="RefSeq" id="WP_078713742.1">
    <property type="nucleotide sequence ID" value="NZ_FUYG01000003.1"/>
</dbReference>
<proteinExistence type="predicted"/>
<evidence type="ECO:0000313" key="1">
    <source>
        <dbReference type="EMBL" id="SKA89561.1"/>
    </source>
</evidence>
<organism evidence="1 2">
    <name type="scientific">Agreia bicolorata</name>
    <dbReference type="NCBI Taxonomy" id="110935"/>
    <lineage>
        <taxon>Bacteria</taxon>
        <taxon>Bacillati</taxon>
        <taxon>Actinomycetota</taxon>
        <taxon>Actinomycetes</taxon>
        <taxon>Micrococcales</taxon>
        <taxon>Microbacteriaceae</taxon>
        <taxon>Agreia</taxon>
    </lineage>
</organism>
<sequence>MFRSTTGADLGAVLSFSSPGPGPWVDALQFLAGQDAGNYRDEWTWLAFLDGRPLARGIWWGPASSSHPTRLDCLLVDPSVPHPEVWSGALVRSATRAFIEAGSPLLPEEAPVPRPAVMSTRRL</sequence>
<dbReference type="AlphaFoldDB" id="A0A1T4XKE6"/>
<dbReference type="EMBL" id="FUYG01000003">
    <property type="protein sequence ID" value="SKA89561.1"/>
    <property type="molecule type" value="Genomic_DNA"/>
</dbReference>
<evidence type="ECO:0008006" key="3">
    <source>
        <dbReference type="Google" id="ProtNLM"/>
    </source>
</evidence>
<accession>A0A1T4XKE6</accession>
<evidence type="ECO:0000313" key="2">
    <source>
        <dbReference type="Proteomes" id="UP000189735"/>
    </source>
</evidence>
<reference evidence="2" key="1">
    <citation type="submission" date="2017-02" db="EMBL/GenBank/DDBJ databases">
        <authorList>
            <person name="Varghese N."/>
            <person name="Submissions S."/>
        </authorList>
    </citation>
    <scope>NUCLEOTIDE SEQUENCE [LARGE SCALE GENOMIC DNA]</scope>
    <source>
        <strain evidence="2">VKM Ac-2052</strain>
    </source>
</reference>
<protein>
    <recommendedName>
        <fullName evidence="3">GNAT family N-acetyltransferase</fullName>
    </recommendedName>
</protein>
<name>A0A1T4XKE6_9MICO</name>